<comment type="caution">
    <text evidence="1">The sequence shown here is derived from an EMBL/GenBank/DDBJ whole genome shotgun (WGS) entry which is preliminary data.</text>
</comment>
<evidence type="ECO:0000313" key="2">
    <source>
        <dbReference type="Proteomes" id="UP001054945"/>
    </source>
</evidence>
<protein>
    <submittedName>
        <fullName evidence="1">Uncharacterized protein</fullName>
    </submittedName>
</protein>
<reference evidence="1 2" key="1">
    <citation type="submission" date="2021-06" db="EMBL/GenBank/DDBJ databases">
        <title>Caerostris extrusa draft genome.</title>
        <authorList>
            <person name="Kono N."/>
            <person name="Arakawa K."/>
        </authorList>
    </citation>
    <scope>NUCLEOTIDE SEQUENCE [LARGE SCALE GENOMIC DNA]</scope>
</reference>
<accession>A0AAV4NIX2</accession>
<name>A0AAV4NIX2_CAEEX</name>
<dbReference type="EMBL" id="BPLR01003450">
    <property type="protein sequence ID" value="GIX84759.1"/>
    <property type="molecule type" value="Genomic_DNA"/>
</dbReference>
<proteinExistence type="predicted"/>
<gene>
    <name evidence="1" type="ORF">CEXT_401461</name>
</gene>
<evidence type="ECO:0000313" key="1">
    <source>
        <dbReference type="EMBL" id="GIX84759.1"/>
    </source>
</evidence>
<organism evidence="1 2">
    <name type="scientific">Caerostris extrusa</name>
    <name type="common">Bark spider</name>
    <name type="synonym">Caerostris bankana</name>
    <dbReference type="NCBI Taxonomy" id="172846"/>
    <lineage>
        <taxon>Eukaryota</taxon>
        <taxon>Metazoa</taxon>
        <taxon>Ecdysozoa</taxon>
        <taxon>Arthropoda</taxon>
        <taxon>Chelicerata</taxon>
        <taxon>Arachnida</taxon>
        <taxon>Araneae</taxon>
        <taxon>Araneomorphae</taxon>
        <taxon>Entelegynae</taxon>
        <taxon>Araneoidea</taxon>
        <taxon>Araneidae</taxon>
        <taxon>Caerostris</taxon>
    </lineage>
</organism>
<sequence>MKNWIYTPKLRCRLNRLTCYKNNTKKKLNEKRGVRGRKRNNFSSKNVKSPFSFFWCYPSSYPLFSQDQTNATFNQCHPGDQGSVVRGSFWKQWTPPLFSRCVLFCLSPLDTDFDISSE</sequence>
<dbReference type="AlphaFoldDB" id="A0AAV4NIX2"/>
<keyword evidence="2" id="KW-1185">Reference proteome</keyword>
<dbReference type="Proteomes" id="UP001054945">
    <property type="component" value="Unassembled WGS sequence"/>
</dbReference>